<evidence type="ECO:0000256" key="2">
    <source>
        <dbReference type="ARBA" id="ARBA00008226"/>
    </source>
</evidence>
<dbReference type="InterPro" id="IPR006195">
    <property type="entry name" value="aa-tRNA-synth_II"/>
</dbReference>
<feature type="binding site" evidence="12">
    <location>
        <begin position="263"/>
        <end position="264"/>
    </location>
    <ligand>
        <name>L-histidine</name>
        <dbReference type="ChEBI" id="CHEBI:57595"/>
    </ligand>
</feature>
<feature type="binding site" evidence="12">
    <location>
        <position position="128"/>
    </location>
    <ligand>
        <name>L-histidine</name>
        <dbReference type="ChEBI" id="CHEBI:57595"/>
    </ligand>
</feature>
<comment type="catalytic activity">
    <reaction evidence="10 11">
        <text>tRNA(His) + L-histidine + ATP = L-histidyl-tRNA(His) + AMP + diphosphate + H(+)</text>
        <dbReference type="Rhea" id="RHEA:17313"/>
        <dbReference type="Rhea" id="RHEA-COMP:9665"/>
        <dbReference type="Rhea" id="RHEA-COMP:9689"/>
        <dbReference type="ChEBI" id="CHEBI:15378"/>
        <dbReference type="ChEBI" id="CHEBI:30616"/>
        <dbReference type="ChEBI" id="CHEBI:33019"/>
        <dbReference type="ChEBI" id="CHEBI:57595"/>
        <dbReference type="ChEBI" id="CHEBI:78442"/>
        <dbReference type="ChEBI" id="CHEBI:78527"/>
        <dbReference type="ChEBI" id="CHEBI:456215"/>
        <dbReference type="EC" id="6.1.1.21"/>
    </reaction>
</comment>
<dbReference type="SUPFAM" id="SSF55681">
    <property type="entry name" value="Class II aaRS and biotin synthetases"/>
    <property type="match status" value="1"/>
</dbReference>
<dbReference type="InterPro" id="IPR045864">
    <property type="entry name" value="aa-tRNA-synth_II/BPL/LPL"/>
</dbReference>
<dbReference type="GO" id="GO:0005737">
    <property type="term" value="C:cytoplasm"/>
    <property type="evidence" value="ECO:0007669"/>
    <property type="project" value="UniProtKB-SubCell"/>
</dbReference>
<dbReference type="InterPro" id="IPR033656">
    <property type="entry name" value="HisRS_anticodon"/>
</dbReference>
<comment type="caution">
    <text evidence="14">The sequence shown here is derived from an EMBL/GenBank/DDBJ whole genome shotgun (WGS) entry which is preliminary data.</text>
</comment>
<dbReference type="Gene3D" id="3.40.50.800">
    <property type="entry name" value="Anticodon-binding domain"/>
    <property type="match status" value="1"/>
</dbReference>
<dbReference type="PANTHER" id="PTHR43707">
    <property type="entry name" value="HISTIDYL-TRNA SYNTHETASE"/>
    <property type="match status" value="1"/>
</dbReference>
<dbReference type="EMBL" id="WJQR01000001">
    <property type="protein sequence ID" value="MRI80686.1"/>
    <property type="molecule type" value="Genomic_DNA"/>
</dbReference>
<evidence type="ECO:0000313" key="14">
    <source>
        <dbReference type="EMBL" id="MRI80686.1"/>
    </source>
</evidence>
<dbReference type="GO" id="GO:0006427">
    <property type="term" value="P:histidyl-tRNA aminoacylation"/>
    <property type="evidence" value="ECO:0007669"/>
    <property type="project" value="UniProtKB-UniRule"/>
</dbReference>
<dbReference type="GO" id="GO:0004821">
    <property type="term" value="F:histidine-tRNA ligase activity"/>
    <property type="evidence" value="ECO:0007669"/>
    <property type="project" value="UniProtKB-UniRule"/>
</dbReference>
<gene>
    <name evidence="11" type="primary">hisS</name>
    <name evidence="14" type="ORF">GIY11_01385</name>
</gene>
<keyword evidence="4 11" id="KW-0963">Cytoplasm</keyword>
<dbReference type="GO" id="GO:0140096">
    <property type="term" value="F:catalytic activity, acting on a protein"/>
    <property type="evidence" value="ECO:0007669"/>
    <property type="project" value="UniProtKB-ARBA"/>
</dbReference>
<dbReference type="InterPro" id="IPR036621">
    <property type="entry name" value="Anticodon-bd_dom_sf"/>
</dbReference>
<evidence type="ECO:0000256" key="8">
    <source>
        <dbReference type="ARBA" id="ARBA00022917"/>
    </source>
</evidence>
<organism evidence="14 15">
    <name type="scientific">Fundicoccus ignavus</name>
    <dbReference type="NCBI Taxonomy" id="2664442"/>
    <lineage>
        <taxon>Bacteria</taxon>
        <taxon>Bacillati</taxon>
        <taxon>Bacillota</taxon>
        <taxon>Bacilli</taxon>
        <taxon>Lactobacillales</taxon>
        <taxon>Aerococcaceae</taxon>
        <taxon>Fundicoccus</taxon>
    </lineage>
</organism>
<dbReference type="RefSeq" id="WP_153861181.1">
    <property type="nucleotide sequence ID" value="NZ_WJQR01000001.1"/>
</dbReference>
<dbReference type="Pfam" id="PF03129">
    <property type="entry name" value="HGTP_anticodon"/>
    <property type="match status" value="1"/>
</dbReference>
<reference evidence="14 15" key="1">
    <citation type="submission" date="2019-11" db="EMBL/GenBank/DDBJ databases">
        <title>Characterisation of Fundicoccus ignavus gen. nov. sp. nov., a novel genus of the family Aerococcaceae isolated from bulk tank milk.</title>
        <authorList>
            <person name="Siebert A."/>
            <person name="Huptas C."/>
            <person name="Wenning M."/>
            <person name="Scherer S."/>
            <person name="Doll E.V."/>
        </authorList>
    </citation>
    <scope>NUCLEOTIDE SEQUENCE [LARGE SCALE GENOMIC DNA]</scope>
    <source>
        <strain evidence="14 15">DSM 109653</strain>
    </source>
</reference>
<dbReference type="HAMAP" id="MF_00127">
    <property type="entry name" value="His_tRNA_synth"/>
    <property type="match status" value="1"/>
</dbReference>
<feature type="binding site" evidence="12">
    <location>
        <position position="132"/>
    </location>
    <ligand>
        <name>L-histidine</name>
        <dbReference type="ChEBI" id="CHEBI:57595"/>
    </ligand>
</feature>
<dbReference type="NCBIfam" id="TIGR00442">
    <property type="entry name" value="hisS"/>
    <property type="match status" value="1"/>
</dbReference>
<dbReference type="InterPro" id="IPR015807">
    <property type="entry name" value="His-tRNA-ligase"/>
</dbReference>
<dbReference type="Gene3D" id="3.30.930.10">
    <property type="entry name" value="Bira Bifunctional Protein, Domain 2"/>
    <property type="match status" value="1"/>
</dbReference>
<keyword evidence="6 11" id="KW-0547">Nucleotide-binding</keyword>
<evidence type="ECO:0000256" key="10">
    <source>
        <dbReference type="ARBA" id="ARBA00047639"/>
    </source>
</evidence>
<accession>A0A844BW33</accession>
<feature type="domain" description="Aminoacyl-transfer RNA synthetases class-II family profile" evidence="13">
    <location>
        <begin position="20"/>
        <end position="326"/>
    </location>
</feature>
<evidence type="ECO:0000256" key="11">
    <source>
        <dbReference type="HAMAP-Rule" id="MF_00127"/>
    </source>
</evidence>
<evidence type="ECO:0000256" key="12">
    <source>
        <dbReference type="PIRSR" id="PIRSR001549-1"/>
    </source>
</evidence>
<dbReference type="CDD" id="cd00859">
    <property type="entry name" value="HisRS_anticodon"/>
    <property type="match status" value="1"/>
</dbReference>
<feature type="binding site" evidence="12">
    <location>
        <begin position="81"/>
        <end position="83"/>
    </location>
    <ligand>
        <name>L-histidine</name>
        <dbReference type="ChEBI" id="CHEBI:57595"/>
    </ligand>
</feature>
<dbReference type="PANTHER" id="PTHR43707:SF1">
    <property type="entry name" value="HISTIDINE--TRNA LIGASE, MITOCHONDRIAL-RELATED"/>
    <property type="match status" value="1"/>
</dbReference>
<evidence type="ECO:0000256" key="5">
    <source>
        <dbReference type="ARBA" id="ARBA00022598"/>
    </source>
</evidence>
<proteinExistence type="inferred from homology"/>
<dbReference type="CDD" id="cd00773">
    <property type="entry name" value="HisRS-like_core"/>
    <property type="match status" value="1"/>
</dbReference>
<comment type="similarity">
    <text evidence="2 11">Belongs to the class-II aminoacyl-tRNA synthetase family.</text>
</comment>
<dbReference type="SUPFAM" id="SSF52954">
    <property type="entry name" value="Class II aaRS ABD-related"/>
    <property type="match status" value="1"/>
</dbReference>
<comment type="subunit">
    <text evidence="3 11">Homodimer.</text>
</comment>
<dbReference type="FunFam" id="3.30.930.10:FF:000005">
    <property type="entry name" value="Histidine--tRNA ligase"/>
    <property type="match status" value="1"/>
</dbReference>
<keyword evidence="8 11" id="KW-0648">Protein biosynthesis</keyword>
<feature type="binding site" evidence="12">
    <location>
        <position position="114"/>
    </location>
    <ligand>
        <name>L-histidine</name>
        <dbReference type="ChEBI" id="CHEBI:57595"/>
    </ligand>
</feature>
<protein>
    <recommendedName>
        <fullName evidence="11">Histidine--tRNA ligase</fullName>
        <ecNumber evidence="11">6.1.1.21</ecNumber>
    </recommendedName>
    <alternativeName>
        <fullName evidence="11">Histidyl-tRNA synthetase</fullName>
        <shortName evidence="11">HisRS</shortName>
    </alternativeName>
</protein>
<dbReference type="AlphaFoldDB" id="A0A844BW33"/>
<dbReference type="EC" id="6.1.1.21" evidence="11"/>
<dbReference type="GO" id="GO:0016740">
    <property type="term" value="F:transferase activity"/>
    <property type="evidence" value="ECO:0007669"/>
    <property type="project" value="UniProtKB-ARBA"/>
</dbReference>
<feature type="binding site" evidence="12">
    <location>
        <position position="259"/>
    </location>
    <ligand>
        <name>L-histidine</name>
        <dbReference type="ChEBI" id="CHEBI:57595"/>
    </ligand>
</feature>
<dbReference type="Pfam" id="PF13393">
    <property type="entry name" value="tRNA-synt_His"/>
    <property type="match status" value="1"/>
</dbReference>
<evidence type="ECO:0000256" key="1">
    <source>
        <dbReference type="ARBA" id="ARBA00004496"/>
    </source>
</evidence>
<dbReference type="InterPro" id="IPR041715">
    <property type="entry name" value="HisRS-like_core"/>
</dbReference>
<keyword evidence="9 11" id="KW-0030">Aminoacyl-tRNA synthetase</keyword>
<evidence type="ECO:0000256" key="9">
    <source>
        <dbReference type="ARBA" id="ARBA00023146"/>
    </source>
</evidence>
<comment type="subcellular location">
    <subcellularLocation>
        <location evidence="1 11">Cytoplasm</location>
    </subcellularLocation>
</comment>
<evidence type="ECO:0000256" key="7">
    <source>
        <dbReference type="ARBA" id="ARBA00022840"/>
    </source>
</evidence>
<dbReference type="PIRSF" id="PIRSF001549">
    <property type="entry name" value="His-tRNA_synth"/>
    <property type="match status" value="1"/>
</dbReference>
<keyword evidence="7 11" id="KW-0067">ATP-binding</keyword>
<evidence type="ECO:0000256" key="6">
    <source>
        <dbReference type="ARBA" id="ARBA00022741"/>
    </source>
</evidence>
<dbReference type="InterPro" id="IPR004154">
    <property type="entry name" value="Anticodon-bd"/>
</dbReference>
<dbReference type="InterPro" id="IPR004516">
    <property type="entry name" value="HisRS/HisZ"/>
</dbReference>
<keyword evidence="5 11" id="KW-0436">Ligase</keyword>
<evidence type="ECO:0000313" key="15">
    <source>
        <dbReference type="Proteomes" id="UP000469870"/>
    </source>
</evidence>
<evidence type="ECO:0000256" key="3">
    <source>
        <dbReference type="ARBA" id="ARBA00011738"/>
    </source>
</evidence>
<name>A0A844BW33_9LACT</name>
<sequence length="441" mass="49877">MTIQKMKGTEDILPQNSYKWQFVEDSARAVFDTYQFKEIRTPMFEAYELFSRSVGDTTDIVSKEMYDFKDKGDRRLALRPEGTAPVVRSYVENKLFGPEHPQPLKVYYMGPMFRYERPQAGRQRQFNQIGIEVFGSTNPATDAEGIALAWDFLQELGLEKLSIQLNSLGRPEARAAYRQALVEYFTPLQEQLSADSQRRLTDNPLRIIDSKDPKDKELAKNAPIILDFLSEESKQHFEQVQAMLTALDIPFEINPTIVRGLDYYQDTIFEIVVEDETIGSQSTVCGGGRYDGLVEQLGGPQAPGFGFGMGVERLMLLLEDQEVEIPAEEPVDVYVMGLGEASNIMALQIVQAARSEGYLADRDYMGRSMKSQFKTAAKLNAKLIMTVGDNEVEQQVVQVKNQENGKKSTVKLSEVLDDFVGVYRRTTVDTSEIDKYFGGEF</sequence>
<dbReference type="PROSITE" id="PS50862">
    <property type="entry name" value="AA_TRNA_LIGASE_II"/>
    <property type="match status" value="1"/>
</dbReference>
<dbReference type="GO" id="GO:0005524">
    <property type="term" value="F:ATP binding"/>
    <property type="evidence" value="ECO:0007669"/>
    <property type="project" value="UniProtKB-UniRule"/>
</dbReference>
<dbReference type="Proteomes" id="UP000469870">
    <property type="component" value="Unassembled WGS sequence"/>
</dbReference>
<evidence type="ECO:0000256" key="4">
    <source>
        <dbReference type="ARBA" id="ARBA00022490"/>
    </source>
</evidence>
<evidence type="ECO:0000259" key="13">
    <source>
        <dbReference type="PROSITE" id="PS50862"/>
    </source>
</evidence>